<dbReference type="PANTHER" id="PTHR47878">
    <property type="entry name" value="OXIDOREDUCTASE FAD/NAD(P)-BINDING DOMAIN PROTEIN"/>
    <property type="match status" value="1"/>
</dbReference>
<organism evidence="6 7">
    <name type="scientific">Niveibacterium microcysteis</name>
    <dbReference type="NCBI Taxonomy" id="2811415"/>
    <lineage>
        <taxon>Bacteria</taxon>
        <taxon>Pseudomonadati</taxon>
        <taxon>Pseudomonadota</taxon>
        <taxon>Betaproteobacteria</taxon>
        <taxon>Rhodocyclales</taxon>
        <taxon>Rhodocyclaceae</taxon>
        <taxon>Niveibacterium</taxon>
    </lineage>
</organism>
<dbReference type="EC" id="1.18.1.2" evidence="2"/>
<evidence type="ECO:0000256" key="1">
    <source>
        <dbReference type="ARBA" id="ARBA00008312"/>
    </source>
</evidence>
<proteinExistence type="inferred from homology"/>
<dbReference type="CDD" id="cd06195">
    <property type="entry name" value="FNR1"/>
    <property type="match status" value="1"/>
</dbReference>
<dbReference type="SUPFAM" id="SSF63380">
    <property type="entry name" value="Riboflavin synthase domain-like"/>
    <property type="match status" value="1"/>
</dbReference>
<keyword evidence="7" id="KW-1185">Reference proteome</keyword>
<sequence>MASDNSRFTRETITHLRDWSARQRSLRITRPRGYRFTPGQFARVGIQRADGGFVWRALSMCSAAWDDELEFLVVHIANGPFSNELWPLTPGSSLLLDATPQGFLTIDRFADGSDLWLLSTGTGLAPFVSILRDPTTWQRFDHIVAVHCVRESSELAYRDALEPAADHPLFEDRRARFTYVPVVTQEAGYMGLRERIPALLASGALESAAGLALTPELSRFMVCGGPAMVEGTHRQLMRMGYRLSRLRAPAHIALENGW</sequence>
<accession>A0ABX7M439</accession>
<dbReference type="InterPro" id="IPR017938">
    <property type="entry name" value="Riboflavin_synthase-like_b-brl"/>
</dbReference>
<evidence type="ECO:0000256" key="4">
    <source>
        <dbReference type="ARBA" id="ARBA00047776"/>
    </source>
</evidence>
<dbReference type="Pfam" id="PF00175">
    <property type="entry name" value="NAD_binding_1"/>
    <property type="match status" value="1"/>
</dbReference>
<dbReference type="InterPro" id="IPR001433">
    <property type="entry name" value="OxRdtase_FAD/NAD-bd"/>
</dbReference>
<evidence type="ECO:0000313" key="6">
    <source>
        <dbReference type="EMBL" id="QSI75538.1"/>
    </source>
</evidence>
<evidence type="ECO:0000256" key="3">
    <source>
        <dbReference type="ARBA" id="ARBA00022741"/>
    </source>
</evidence>
<comment type="catalytic activity">
    <reaction evidence="4">
        <text>2 reduced [2Fe-2S]-[ferredoxin] + NADP(+) + H(+) = 2 oxidized [2Fe-2S]-[ferredoxin] + NADPH</text>
        <dbReference type="Rhea" id="RHEA:20125"/>
        <dbReference type="Rhea" id="RHEA-COMP:10000"/>
        <dbReference type="Rhea" id="RHEA-COMP:10001"/>
        <dbReference type="ChEBI" id="CHEBI:15378"/>
        <dbReference type="ChEBI" id="CHEBI:33737"/>
        <dbReference type="ChEBI" id="CHEBI:33738"/>
        <dbReference type="ChEBI" id="CHEBI:57783"/>
        <dbReference type="ChEBI" id="CHEBI:58349"/>
        <dbReference type="EC" id="1.18.1.2"/>
    </reaction>
</comment>
<name>A0ABX7M439_9RHOO</name>
<protein>
    <recommendedName>
        <fullName evidence="2">ferredoxin--NADP(+) reductase</fullName>
        <ecNumber evidence="2">1.18.1.2</ecNumber>
    </recommendedName>
</protein>
<dbReference type="Gene3D" id="2.40.30.10">
    <property type="entry name" value="Translation factors"/>
    <property type="match status" value="1"/>
</dbReference>
<dbReference type="PANTHER" id="PTHR47878:SF2">
    <property type="entry name" value="OXIDOREDUCTASE FAD_NAD(P)-BINDING DOMAIN PROTEIN"/>
    <property type="match status" value="1"/>
</dbReference>
<evidence type="ECO:0000256" key="2">
    <source>
        <dbReference type="ARBA" id="ARBA00013223"/>
    </source>
</evidence>
<reference evidence="6 7" key="1">
    <citation type="submission" date="2021-02" db="EMBL/GenBank/DDBJ databases">
        <title>Niveibacterium changnyeongensis HC41.</title>
        <authorList>
            <person name="Kang M."/>
        </authorList>
    </citation>
    <scope>NUCLEOTIDE SEQUENCE [LARGE SCALE GENOMIC DNA]</scope>
    <source>
        <strain evidence="6 7">HC41</strain>
    </source>
</reference>
<keyword evidence="3" id="KW-0547">Nucleotide-binding</keyword>
<dbReference type="Gene3D" id="3.40.50.80">
    <property type="entry name" value="Nucleotide-binding domain of ferredoxin-NADP reductase (FNR) module"/>
    <property type="match status" value="1"/>
</dbReference>
<dbReference type="InterPro" id="IPR051930">
    <property type="entry name" value="FNR_type-1"/>
</dbReference>
<dbReference type="InterPro" id="IPR017927">
    <property type="entry name" value="FAD-bd_FR_type"/>
</dbReference>
<dbReference type="PROSITE" id="PS51384">
    <property type="entry name" value="FAD_FR"/>
    <property type="match status" value="1"/>
</dbReference>
<dbReference type="SUPFAM" id="SSF52343">
    <property type="entry name" value="Ferredoxin reductase-like, C-terminal NADP-linked domain"/>
    <property type="match status" value="1"/>
</dbReference>
<dbReference type="Proteomes" id="UP000663570">
    <property type="component" value="Chromosome"/>
</dbReference>
<evidence type="ECO:0000313" key="7">
    <source>
        <dbReference type="Proteomes" id="UP000663570"/>
    </source>
</evidence>
<comment type="similarity">
    <text evidence="1">Belongs to the ferredoxin--NADP reductase type 1 family.</text>
</comment>
<feature type="domain" description="FAD-binding FR-type" evidence="5">
    <location>
        <begin position="6"/>
        <end position="107"/>
    </location>
</feature>
<dbReference type="InterPro" id="IPR039261">
    <property type="entry name" value="FNR_nucleotide-bd"/>
</dbReference>
<evidence type="ECO:0000259" key="5">
    <source>
        <dbReference type="PROSITE" id="PS51384"/>
    </source>
</evidence>
<dbReference type="EMBL" id="CP071060">
    <property type="protein sequence ID" value="QSI75538.1"/>
    <property type="molecule type" value="Genomic_DNA"/>
</dbReference>
<dbReference type="InterPro" id="IPR033892">
    <property type="entry name" value="FNR_bac"/>
</dbReference>
<gene>
    <name evidence="6" type="ORF">JY500_13645</name>
</gene>
<dbReference type="RefSeq" id="WP_206253182.1">
    <property type="nucleotide sequence ID" value="NZ_CP071060.1"/>
</dbReference>